<dbReference type="InterPro" id="IPR011706">
    <property type="entry name" value="Cu-oxidase_C"/>
</dbReference>
<dbReference type="PANTHER" id="PTHR48267:SF1">
    <property type="entry name" value="BILIRUBIN OXIDASE"/>
    <property type="match status" value="1"/>
</dbReference>
<dbReference type="GO" id="GO:0016491">
    <property type="term" value="F:oxidoreductase activity"/>
    <property type="evidence" value="ECO:0007669"/>
    <property type="project" value="UniProtKB-KW"/>
</dbReference>
<dbReference type="Pfam" id="PF07732">
    <property type="entry name" value="Cu-oxidase_3"/>
    <property type="match status" value="1"/>
</dbReference>
<dbReference type="EMBL" id="AMLP01000170">
    <property type="protein sequence ID" value="ELS53346.1"/>
    <property type="molecule type" value="Genomic_DNA"/>
</dbReference>
<dbReference type="InterPro" id="IPR011707">
    <property type="entry name" value="Cu-oxidase-like_N"/>
</dbReference>
<name>L8P6X2_STRVR</name>
<dbReference type="PROSITE" id="PS00080">
    <property type="entry name" value="MULTICOPPER_OXIDASE2"/>
    <property type="match status" value="1"/>
</dbReference>
<dbReference type="GO" id="GO:0005507">
    <property type="term" value="F:copper ion binding"/>
    <property type="evidence" value="ECO:0007669"/>
    <property type="project" value="InterPro"/>
</dbReference>
<evidence type="ECO:0000256" key="1">
    <source>
        <dbReference type="ARBA" id="ARBA00010609"/>
    </source>
</evidence>
<comment type="caution">
    <text evidence="7">The sequence shown here is derived from an EMBL/GenBank/DDBJ whole genome shotgun (WGS) entry which is preliminary data.</text>
</comment>
<dbReference type="Pfam" id="PF00394">
    <property type="entry name" value="Cu-oxidase"/>
    <property type="match status" value="1"/>
</dbReference>
<dbReference type="Pfam" id="PF07731">
    <property type="entry name" value="Cu-oxidase_2"/>
    <property type="match status" value="1"/>
</dbReference>
<dbReference type="InterPro" id="IPR002355">
    <property type="entry name" value="Cu_oxidase_Cu_BS"/>
</dbReference>
<dbReference type="AlphaFoldDB" id="L8P6X2"/>
<feature type="domain" description="Plastocyanin-like" evidence="6">
    <location>
        <begin position="86"/>
        <end position="190"/>
    </location>
</feature>
<dbReference type="InterPro" id="IPR001117">
    <property type="entry name" value="Cu-oxidase_2nd"/>
</dbReference>
<dbReference type="PANTHER" id="PTHR48267">
    <property type="entry name" value="CUPREDOXIN SUPERFAMILY PROTEIN"/>
    <property type="match status" value="1"/>
</dbReference>
<evidence type="ECO:0000313" key="7">
    <source>
        <dbReference type="EMBL" id="ELS53346.1"/>
    </source>
</evidence>
<feature type="domain" description="Plastocyanin-like" evidence="4">
    <location>
        <begin position="226"/>
        <end position="308"/>
    </location>
</feature>
<gene>
    <name evidence="7" type="ORF">STVIR_5695</name>
</gene>
<protein>
    <submittedName>
        <fullName evidence="7">Putative Bilirubin oxidase</fullName>
    </submittedName>
</protein>
<organism evidence="7 8">
    <name type="scientific">Streptomyces viridochromogenes Tue57</name>
    <dbReference type="NCBI Taxonomy" id="1160705"/>
    <lineage>
        <taxon>Bacteria</taxon>
        <taxon>Bacillati</taxon>
        <taxon>Actinomycetota</taxon>
        <taxon>Actinomycetes</taxon>
        <taxon>Kitasatosporales</taxon>
        <taxon>Streptomycetaceae</taxon>
        <taxon>Streptomyces</taxon>
    </lineage>
</organism>
<accession>L8P6X2</accession>
<keyword evidence="3" id="KW-0560">Oxidoreductase</keyword>
<sequence length="488" mass="53158">MSGAAVSGGLGLAGLGISALRPATADAVEGGGAAVGGGTADLDPGSIAKFAVRMPLPPVLTPYSVSGTTSYYRMTMKEVAAAILPGMPTTKVRTYNGKFPGPLIKARSGQRVVVEQTNGLGQPVSVHLHGAHVPESSDGGPMDLIQPGGAKTYTYPNQQPHANLWFHDHAHHQESEHVYRGLSGYYLLTDDTERQLPLPSGKFDVSIALREARFDQAGQLVYAMDDWPNRNVILVNGKPWPYFEVAARKYRLRVFNQSNGRFFDLKLSDGSEFTLIGGDGGLLAKPYRATVVRLSPGERADIVVDFSRYPVGSKVMLENGLGPGPVEHVGKVMRFDVTRTATDNSSVPSTLRTLPDLPPATVNRRFDLSMDEDGRPDPVGYINGRTYDHHRVDTEIAYGSTEVWTVTNTNQLAPHNFHMHLVMFRVLERNGQPITEGFETGLKDTVSILAGETVKLQATFTGYRGTYVYHCHLFDHSAMGMMGNFRVS</sequence>
<evidence type="ECO:0000259" key="6">
    <source>
        <dbReference type="Pfam" id="PF07732"/>
    </source>
</evidence>
<comment type="similarity">
    <text evidence="1">Belongs to the multicopper oxidase family.</text>
</comment>
<keyword evidence="2" id="KW-0479">Metal-binding</keyword>
<proteinExistence type="inferred from homology"/>
<dbReference type="InterPro" id="IPR045087">
    <property type="entry name" value="Cu-oxidase_fam"/>
</dbReference>
<evidence type="ECO:0000256" key="3">
    <source>
        <dbReference type="ARBA" id="ARBA00023002"/>
    </source>
</evidence>
<dbReference type="Gene3D" id="2.60.40.420">
    <property type="entry name" value="Cupredoxins - blue copper proteins"/>
    <property type="match status" value="3"/>
</dbReference>
<dbReference type="PATRIC" id="fig|1160705.3.peg.5632"/>
<evidence type="ECO:0000313" key="8">
    <source>
        <dbReference type="Proteomes" id="UP000011205"/>
    </source>
</evidence>
<dbReference type="SUPFAM" id="SSF49503">
    <property type="entry name" value="Cupredoxins"/>
    <property type="match status" value="3"/>
</dbReference>
<dbReference type="InterPro" id="IPR008972">
    <property type="entry name" value="Cupredoxin"/>
</dbReference>
<dbReference type="Proteomes" id="UP000011205">
    <property type="component" value="Unassembled WGS sequence"/>
</dbReference>
<reference evidence="7 8" key="1">
    <citation type="journal article" date="2013" name="Genome Announc.">
        <title>Draft Genome Sequence of Streptomyces viridochromogenes Strain Tu57, Producer of Avilamycin.</title>
        <authorList>
            <person name="Gruning B.A."/>
            <person name="Erxleben A."/>
            <person name="Hahnlein A."/>
            <person name="Gunther S."/>
        </authorList>
    </citation>
    <scope>NUCLEOTIDE SEQUENCE [LARGE SCALE GENOMIC DNA]</scope>
    <source>
        <strain evidence="7 8">Tue57</strain>
    </source>
</reference>
<evidence type="ECO:0000259" key="5">
    <source>
        <dbReference type="Pfam" id="PF07731"/>
    </source>
</evidence>
<evidence type="ECO:0000256" key="2">
    <source>
        <dbReference type="ARBA" id="ARBA00022723"/>
    </source>
</evidence>
<evidence type="ECO:0000259" key="4">
    <source>
        <dbReference type="Pfam" id="PF00394"/>
    </source>
</evidence>
<feature type="domain" description="Plastocyanin-like" evidence="5">
    <location>
        <begin position="376"/>
        <end position="487"/>
    </location>
</feature>